<evidence type="ECO:0000256" key="2">
    <source>
        <dbReference type="ARBA" id="ARBA00022840"/>
    </source>
</evidence>
<dbReference type="OrthoDB" id="10261027at2759"/>
<evidence type="ECO:0000256" key="1">
    <source>
        <dbReference type="ARBA" id="ARBA00022741"/>
    </source>
</evidence>
<keyword evidence="3" id="KW-1133">Transmembrane helix</keyword>
<evidence type="ECO:0000259" key="4">
    <source>
        <dbReference type="PROSITE" id="PS50011"/>
    </source>
</evidence>
<evidence type="ECO:0000313" key="6">
    <source>
        <dbReference type="Proteomes" id="UP000789342"/>
    </source>
</evidence>
<dbReference type="GO" id="GO:0005886">
    <property type="term" value="C:plasma membrane"/>
    <property type="evidence" value="ECO:0007669"/>
    <property type="project" value="TreeGrafter"/>
</dbReference>
<sequence>MNNLVTKDIFQKENIILYQSTDFDFVEDNVCRATIKSLKKEVVFIPIFLTAAFTLEIFINEIKKYQKLQAHDNILNLYGVVERGCPKSYSLVLEYPNGGSLQQYLRVNFNRMNWNIKITFAKQIATVLTFLHANDYFPGNLTSEDIFVHNENIRVCNSRLTGKSVNSLEKIHGAFQYTDSQYLKIQDIIMHQKSSDIYGFGVLLFEIASGKRPLKIESPFRVDLLEAAIRRDRGNVDSEALREYLRIHADCCQRDASLRPSIVQVAKDLEKICVNDIECDGGQSKLSMESRSPFNRSTPEMDIFIKHLFDFFSEQFNMQNFIISPKLVKKYIKDFNRNPVRIFRSLISHHQKSCFTSMIGFFYENGIGTIRDYQMAFEFYSDAASGSVDVEKTNSIPFPFTEIYETNRSIGQLYTESQRLVGIRYLRGIGVKKDVVKSIYWLNLSKENGDYRSDSYLEAILDSIL</sequence>
<feature type="transmembrane region" description="Helical" evidence="3">
    <location>
        <begin position="42"/>
        <end position="59"/>
    </location>
</feature>
<keyword evidence="3" id="KW-0472">Membrane</keyword>
<evidence type="ECO:0000256" key="3">
    <source>
        <dbReference type="SAM" id="Phobius"/>
    </source>
</evidence>
<dbReference type="PROSITE" id="PS50011">
    <property type="entry name" value="PROTEIN_KINASE_DOM"/>
    <property type="match status" value="1"/>
</dbReference>
<reference evidence="5" key="1">
    <citation type="submission" date="2021-06" db="EMBL/GenBank/DDBJ databases">
        <authorList>
            <person name="Kallberg Y."/>
            <person name="Tangrot J."/>
            <person name="Rosling A."/>
        </authorList>
    </citation>
    <scope>NUCLEOTIDE SEQUENCE</scope>
    <source>
        <strain evidence="5">CL551</strain>
    </source>
</reference>
<dbReference type="InterPro" id="IPR011990">
    <property type="entry name" value="TPR-like_helical_dom_sf"/>
</dbReference>
<dbReference type="Pfam" id="PF07714">
    <property type="entry name" value="PK_Tyr_Ser-Thr"/>
    <property type="match status" value="1"/>
</dbReference>
<gene>
    <name evidence="5" type="ORF">AMORRO_LOCUS3141</name>
</gene>
<dbReference type="AlphaFoldDB" id="A0A9N8ZKK1"/>
<dbReference type="EMBL" id="CAJVPV010001482">
    <property type="protein sequence ID" value="CAG8498660.1"/>
    <property type="molecule type" value="Genomic_DNA"/>
</dbReference>
<keyword evidence="2" id="KW-0067">ATP-binding</keyword>
<dbReference type="Gene3D" id="1.10.510.10">
    <property type="entry name" value="Transferase(Phosphotransferase) domain 1"/>
    <property type="match status" value="1"/>
</dbReference>
<dbReference type="PANTHER" id="PTHR27001">
    <property type="entry name" value="OS01G0253100 PROTEIN"/>
    <property type="match status" value="1"/>
</dbReference>
<dbReference type="InterPro" id="IPR011009">
    <property type="entry name" value="Kinase-like_dom_sf"/>
</dbReference>
<evidence type="ECO:0000313" key="5">
    <source>
        <dbReference type="EMBL" id="CAG8498660.1"/>
    </source>
</evidence>
<keyword evidence="3" id="KW-0812">Transmembrane</keyword>
<dbReference type="InterPro" id="IPR001245">
    <property type="entry name" value="Ser-Thr/Tyr_kinase_cat_dom"/>
</dbReference>
<comment type="caution">
    <text evidence="5">The sequence shown here is derived from an EMBL/GenBank/DDBJ whole genome shotgun (WGS) entry which is preliminary data.</text>
</comment>
<keyword evidence="6" id="KW-1185">Reference proteome</keyword>
<dbReference type="PANTHER" id="PTHR27001:SF931">
    <property type="entry name" value="OS11G0664100 PROTEIN"/>
    <property type="match status" value="1"/>
</dbReference>
<keyword evidence="1" id="KW-0547">Nucleotide-binding</keyword>
<dbReference type="Pfam" id="PF08238">
    <property type="entry name" value="Sel1"/>
    <property type="match status" value="2"/>
</dbReference>
<dbReference type="Gene3D" id="1.25.40.10">
    <property type="entry name" value="Tetratricopeptide repeat domain"/>
    <property type="match status" value="1"/>
</dbReference>
<dbReference type="InterPro" id="IPR006597">
    <property type="entry name" value="Sel1-like"/>
</dbReference>
<accession>A0A9N8ZKK1</accession>
<dbReference type="SUPFAM" id="SSF56112">
    <property type="entry name" value="Protein kinase-like (PK-like)"/>
    <property type="match status" value="1"/>
</dbReference>
<feature type="domain" description="Protein kinase" evidence="4">
    <location>
        <begin position="1"/>
        <end position="272"/>
    </location>
</feature>
<protein>
    <submittedName>
        <fullName evidence="5">12850_t:CDS:1</fullName>
    </submittedName>
</protein>
<proteinExistence type="predicted"/>
<dbReference type="InterPro" id="IPR000719">
    <property type="entry name" value="Prot_kinase_dom"/>
</dbReference>
<organism evidence="5 6">
    <name type="scientific">Acaulospora morrowiae</name>
    <dbReference type="NCBI Taxonomy" id="94023"/>
    <lineage>
        <taxon>Eukaryota</taxon>
        <taxon>Fungi</taxon>
        <taxon>Fungi incertae sedis</taxon>
        <taxon>Mucoromycota</taxon>
        <taxon>Glomeromycotina</taxon>
        <taxon>Glomeromycetes</taxon>
        <taxon>Diversisporales</taxon>
        <taxon>Acaulosporaceae</taxon>
        <taxon>Acaulospora</taxon>
    </lineage>
</organism>
<dbReference type="Proteomes" id="UP000789342">
    <property type="component" value="Unassembled WGS sequence"/>
</dbReference>
<dbReference type="SMART" id="SM00671">
    <property type="entry name" value="SEL1"/>
    <property type="match status" value="2"/>
</dbReference>
<dbReference type="SUPFAM" id="SSF81901">
    <property type="entry name" value="HCP-like"/>
    <property type="match status" value="1"/>
</dbReference>
<name>A0A9N8ZKK1_9GLOM</name>
<dbReference type="GO" id="GO:0004672">
    <property type="term" value="F:protein kinase activity"/>
    <property type="evidence" value="ECO:0007669"/>
    <property type="project" value="InterPro"/>
</dbReference>
<dbReference type="GO" id="GO:0005524">
    <property type="term" value="F:ATP binding"/>
    <property type="evidence" value="ECO:0007669"/>
    <property type="project" value="UniProtKB-KW"/>
</dbReference>